<proteinExistence type="predicted"/>
<reference evidence="3" key="1">
    <citation type="submission" date="2017-11" db="EMBL/GenBank/DDBJ databases">
        <authorList>
            <person name="Kuznetsova I."/>
            <person name="Sazanova A."/>
            <person name="Chirak E."/>
            <person name="Safronova V."/>
            <person name="Willems A."/>
        </authorList>
    </citation>
    <scope>NUCLEOTIDE SEQUENCE [LARGE SCALE GENOMIC DNA]</scope>
    <source>
        <strain evidence="3">CCBAU 03422</strain>
    </source>
</reference>
<keyword evidence="1" id="KW-0732">Signal</keyword>
<accession>A0A2P7B9Y1</accession>
<sequence length="116" mass="14234">MRRLISGLCAVLLTAGTFGVVETPSAAPLIIQPPLETTTAPVANGEKVHYRRYYHRHWNRGRHLGWNRRYYRGRYYRRPYYRPYRPYYYRPYYDPYYGDPYYYGRRNGVYLEFNLR</sequence>
<dbReference type="Proteomes" id="UP000241764">
    <property type="component" value="Unassembled WGS sequence"/>
</dbReference>
<keyword evidence="3" id="KW-1185">Reference proteome</keyword>
<comment type="caution">
    <text evidence="2">The sequence shown here is derived from an EMBL/GenBank/DDBJ whole genome shotgun (WGS) entry which is preliminary data.</text>
</comment>
<evidence type="ECO:0000313" key="2">
    <source>
        <dbReference type="EMBL" id="PSH63271.1"/>
    </source>
</evidence>
<evidence type="ECO:0008006" key="4">
    <source>
        <dbReference type="Google" id="ProtNLM"/>
    </source>
</evidence>
<feature type="chain" id="PRO_5015107229" description="BA14K family protein" evidence="1">
    <location>
        <begin position="20"/>
        <end position="116"/>
    </location>
</feature>
<feature type="signal peptide" evidence="1">
    <location>
        <begin position="1"/>
        <end position="19"/>
    </location>
</feature>
<dbReference type="EMBL" id="PGGM01000007">
    <property type="protein sequence ID" value="PSH63271.1"/>
    <property type="molecule type" value="Genomic_DNA"/>
</dbReference>
<dbReference type="AlphaFoldDB" id="A0A2P7B9Y1"/>
<organism evidence="2 3">
    <name type="scientific">Phyllobacterium sophorae</name>
    <dbReference type="NCBI Taxonomy" id="1520277"/>
    <lineage>
        <taxon>Bacteria</taxon>
        <taxon>Pseudomonadati</taxon>
        <taxon>Pseudomonadota</taxon>
        <taxon>Alphaproteobacteria</taxon>
        <taxon>Hyphomicrobiales</taxon>
        <taxon>Phyllobacteriaceae</taxon>
        <taxon>Phyllobacterium</taxon>
    </lineage>
</organism>
<evidence type="ECO:0000256" key="1">
    <source>
        <dbReference type="SAM" id="SignalP"/>
    </source>
</evidence>
<protein>
    <recommendedName>
        <fullName evidence="4">BA14K family protein</fullName>
    </recommendedName>
</protein>
<gene>
    <name evidence="2" type="ORF">CU103_17150</name>
</gene>
<evidence type="ECO:0000313" key="3">
    <source>
        <dbReference type="Proteomes" id="UP000241764"/>
    </source>
</evidence>
<name>A0A2P7B9Y1_9HYPH</name>